<reference evidence="2" key="1">
    <citation type="journal article" date="2014" name="PLoS ONE">
        <title>Transcriptome-Based Identification of ABC Transporters in the Western Tarnished Plant Bug Lygus hesperus.</title>
        <authorList>
            <person name="Hull J.J."/>
            <person name="Chaney K."/>
            <person name="Geib S.M."/>
            <person name="Fabrick J.A."/>
            <person name="Brent C.S."/>
            <person name="Walsh D."/>
            <person name="Lavine L.C."/>
        </authorList>
    </citation>
    <scope>NUCLEOTIDE SEQUENCE</scope>
</reference>
<accession>A0A0A9YAI3</accession>
<evidence type="ECO:0000313" key="2">
    <source>
        <dbReference type="EMBL" id="JAG26550.1"/>
    </source>
</evidence>
<evidence type="ECO:0000313" key="3">
    <source>
        <dbReference type="EMBL" id="JAG49837.1"/>
    </source>
</evidence>
<proteinExistence type="predicted"/>
<feature type="compositionally biased region" description="Low complexity" evidence="1">
    <location>
        <begin position="97"/>
        <end position="111"/>
    </location>
</feature>
<organism evidence="2">
    <name type="scientific">Lygus hesperus</name>
    <name type="common">Western plant bug</name>
    <dbReference type="NCBI Taxonomy" id="30085"/>
    <lineage>
        <taxon>Eukaryota</taxon>
        <taxon>Metazoa</taxon>
        <taxon>Ecdysozoa</taxon>
        <taxon>Arthropoda</taxon>
        <taxon>Hexapoda</taxon>
        <taxon>Insecta</taxon>
        <taxon>Pterygota</taxon>
        <taxon>Neoptera</taxon>
        <taxon>Paraneoptera</taxon>
        <taxon>Hemiptera</taxon>
        <taxon>Heteroptera</taxon>
        <taxon>Panheteroptera</taxon>
        <taxon>Cimicomorpha</taxon>
        <taxon>Miridae</taxon>
        <taxon>Mirini</taxon>
        <taxon>Lygus</taxon>
    </lineage>
</organism>
<feature type="region of interest" description="Disordered" evidence="1">
    <location>
        <begin position="1"/>
        <end position="115"/>
    </location>
</feature>
<name>A0A0A9YAI3_LYGHE</name>
<reference evidence="2" key="2">
    <citation type="submission" date="2014-07" db="EMBL/GenBank/DDBJ databases">
        <authorList>
            <person name="Hull J."/>
        </authorList>
    </citation>
    <scope>NUCLEOTIDE SEQUENCE</scope>
</reference>
<evidence type="ECO:0000256" key="1">
    <source>
        <dbReference type="SAM" id="MobiDB-lite"/>
    </source>
</evidence>
<dbReference type="EMBL" id="GBRD01015989">
    <property type="protein sequence ID" value="JAG49837.1"/>
    <property type="molecule type" value="Transcribed_RNA"/>
</dbReference>
<dbReference type="AlphaFoldDB" id="A0A0A9YAI3"/>
<gene>
    <name evidence="2" type="primary">Ttll6a_0</name>
    <name evidence="2" type="ORF">CM83_98931</name>
</gene>
<sequence>MSKRPEGSNSRSLIRAPPPETSQPRDEDEATISRKWSQIDLLGRTSSKTTTGLSPFRGRRKKRVKPAKFTDTEKEFFQGKNTEERGNEKSVSPIPPRATTSRGTSRSGYTPGRDHTDVAVLVPAERFQRLRPRQTSPGTIEYLAMRLERLKVEPSRNILDLILLRRPFQVARQANK</sequence>
<feature type="compositionally biased region" description="Polar residues" evidence="1">
    <location>
        <begin position="44"/>
        <end position="53"/>
    </location>
</feature>
<dbReference type="EMBL" id="GBHO01017054">
    <property type="protein sequence ID" value="JAG26550.1"/>
    <property type="molecule type" value="Transcribed_RNA"/>
</dbReference>
<protein>
    <submittedName>
        <fullName evidence="2">Putative beta-tubulin polyglutamylase</fullName>
    </submittedName>
</protein>
<reference evidence="3" key="3">
    <citation type="submission" date="2014-09" db="EMBL/GenBank/DDBJ databases">
        <authorList>
            <person name="Magalhaes I.L.F."/>
            <person name="Oliveira U."/>
            <person name="Santos F.R."/>
            <person name="Vidigal T.H.D.A."/>
            <person name="Brescovit A.D."/>
            <person name="Santos A.J."/>
        </authorList>
    </citation>
    <scope>NUCLEOTIDE SEQUENCE</scope>
</reference>
<feature type="compositionally biased region" description="Basic residues" evidence="1">
    <location>
        <begin position="57"/>
        <end position="66"/>
    </location>
</feature>
<feature type="compositionally biased region" description="Basic and acidic residues" evidence="1">
    <location>
        <begin position="68"/>
        <end position="88"/>
    </location>
</feature>